<dbReference type="InterPro" id="IPR017871">
    <property type="entry name" value="ABC_transporter-like_CS"/>
</dbReference>
<dbReference type="InterPro" id="IPR039421">
    <property type="entry name" value="Type_1_exporter"/>
</dbReference>
<dbReference type="GO" id="GO:0140359">
    <property type="term" value="F:ABC-type transporter activity"/>
    <property type="evidence" value="ECO:0007669"/>
    <property type="project" value="InterPro"/>
</dbReference>
<dbReference type="InterPro" id="IPR003593">
    <property type="entry name" value="AAA+_ATPase"/>
</dbReference>
<dbReference type="InterPro" id="IPR011527">
    <property type="entry name" value="ABC1_TM_dom"/>
</dbReference>
<dbReference type="InterPro" id="IPR003439">
    <property type="entry name" value="ABC_transporter-like_ATP-bd"/>
</dbReference>
<dbReference type="GO" id="GO:0016887">
    <property type="term" value="F:ATP hydrolysis activity"/>
    <property type="evidence" value="ECO:0007669"/>
    <property type="project" value="InterPro"/>
</dbReference>
<dbReference type="Pfam" id="PF00664">
    <property type="entry name" value="ABC_membrane"/>
    <property type="match status" value="1"/>
</dbReference>
<comment type="caution">
    <text evidence="12">The sequence shown here is derived from an EMBL/GenBank/DDBJ whole genome shotgun (WGS) entry which is preliminary data.</text>
</comment>
<sequence>MFLTNKIVFVTITSDIKINIKNYNIKRERGLSSLIEKQLYRFCGETEKYIKDSVFLSCYRLLAGIGFSFLFAKLLTDILEANWTTNLFLVIGGMIVIILIKQWCMRMVASKLGFLVSEVKENLRKAIYQKVLRLGISYQESFQTQEVIHLAVDGVEQLENYFGGYLTQFYYCFASSLILFCVIAPWNLKAALVLLIMACSIPLTLQLLLKIVKKVQKKYWSKYASVGNLFLDSLQGLTTLKVYGTDGKREEEIADLSEGFRKQTMKVLKMQLSSIAVINWIAYGGTVAAIIISILAYRRGDLGLFGLLFIFMLAPEFFIPMRTLTAQFHVAMTGVAAAENMMNFLQKEEEKSLGEESYQKGSQIHVKNLVYHYQDGTKALDGLNLDLESGKLTAIVGHSGCGKSTFASLLSGEMQVGVHQIFVGDTDIRSLKAGEITKHILRITHDGHIFSGTVKENLLMGNPEASEEMMIEALEKVSMWKFLQEKDGLNTVLLSQGKNVSGGQAQRISLARALLHNAEIYIFDEANSNVDIESEEIILSVIYELAKTKTVVYISHRLPSIRKADTIYVMRKGKVVQSGNHESLYAEEGLYQSMYREQEDLENFQKGGSHETK</sequence>
<dbReference type="Proteomes" id="UP000070617">
    <property type="component" value="Unassembled WGS sequence"/>
</dbReference>
<evidence type="ECO:0000256" key="4">
    <source>
        <dbReference type="ARBA" id="ARBA00022692"/>
    </source>
</evidence>
<keyword evidence="8 9" id="KW-0472">Membrane</keyword>
<dbReference type="Pfam" id="PF00005">
    <property type="entry name" value="ABC_tran"/>
    <property type="match status" value="1"/>
</dbReference>
<gene>
    <name evidence="12" type="ORF">HMPREF3206_00282</name>
</gene>
<dbReference type="GO" id="GO:0005524">
    <property type="term" value="F:ATP binding"/>
    <property type="evidence" value="ECO:0007669"/>
    <property type="project" value="UniProtKB-KW"/>
</dbReference>
<dbReference type="PATRIC" id="fig|134605.3.peg.283"/>
<keyword evidence="7 9" id="KW-1133">Transmembrane helix</keyword>
<dbReference type="PROSITE" id="PS50929">
    <property type="entry name" value="ABC_TM1F"/>
    <property type="match status" value="1"/>
</dbReference>
<evidence type="ECO:0000256" key="7">
    <source>
        <dbReference type="ARBA" id="ARBA00022989"/>
    </source>
</evidence>
<dbReference type="CDD" id="cd18781">
    <property type="entry name" value="ABC_6TM_AarD_CydDC_like"/>
    <property type="match status" value="1"/>
</dbReference>
<dbReference type="GO" id="GO:0005886">
    <property type="term" value="C:plasma membrane"/>
    <property type="evidence" value="ECO:0007669"/>
    <property type="project" value="UniProtKB-SubCell"/>
</dbReference>
<evidence type="ECO:0000259" key="11">
    <source>
        <dbReference type="PROSITE" id="PS50929"/>
    </source>
</evidence>
<evidence type="ECO:0000256" key="8">
    <source>
        <dbReference type="ARBA" id="ARBA00023136"/>
    </source>
</evidence>
<evidence type="ECO:0000259" key="10">
    <source>
        <dbReference type="PROSITE" id="PS50893"/>
    </source>
</evidence>
<feature type="transmembrane region" description="Helical" evidence="9">
    <location>
        <begin position="192"/>
        <end position="212"/>
    </location>
</feature>
<dbReference type="Gene3D" id="3.40.50.300">
    <property type="entry name" value="P-loop containing nucleotide triphosphate hydrolases"/>
    <property type="match status" value="1"/>
</dbReference>
<feature type="transmembrane region" description="Helical" evidence="9">
    <location>
        <begin position="302"/>
        <end position="319"/>
    </location>
</feature>
<protein>
    <submittedName>
        <fullName evidence="12">ABC transporter, ATP-binding protein</fullName>
    </submittedName>
</protein>
<feature type="domain" description="ABC transporter" evidence="10">
    <location>
        <begin position="364"/>
        <end position="597"/>
    </location>
</feature>
<dbReference type="GO" id="GO:0034040">
    <property type="term" value="F:ATPase-coupled lipid transmembrane transporter activity"/>
    <property type="evidence" value="ECO:0007669"/>
    <property type="project" value="TreeGrafter"/>
</dbReference>
<evidence type="ECO:0000256" key="5">
    <source>
        <dbReference type="ARBA" id="ARBA00022741"/>
    </source>
</evidence>
<evidence type="ECO:0000256" key="9">
    <source>
        <dbReference type="SAM" id="Phobius"/>
    </source>
</evidence>
<dbReference type="STRING" id="134605.HMPREF3206_00282"/>
<dbReference type="PANTHER" id="PTHR24221">
    <property type="entry name" value="ATP-BINDING CASSETTE SUB-FAMILY B"/>
    <property type="match status" value="1"/>
</dbReference>
<feature type="transmembrane region" description="Helical" evidence="9">
    <location>
        <begin position="58"/>
        <end position="75"/>
    </location>
</feature>
<feature type="transmembrane region" description="Helical" evidence="9">
    <location>
        <begin position="272"/>
        <end position="296"/>
    </location>
</feature>
<dbReference type="SUPFAM" id="SSF52540">
    <property type="entry name" value="P-loop containing nucleoside triphosphate hydrolases"/>
    <property type="match status" value="1"/>
</dbReference>
<dbReference type="SUPFAM" id="SSF90123">
    <property type="entry name" value="ABC transporter transmembrane region"/>
    <property type="match status" value="1"/>
</dbReference>
<comment type="subcellular location">
    <subcellularLocation>
        <location evidence="1">Cell membrane</location>
        <topology evidence="1">Multi-pass membrane protein</topology>
    </subcellularLocation>
</comment>
<dbReference type="AlphaFoldDB" id="A0A133NJP7"/>
<proteinExistence type="predicted"/>
<organism evidence="12 13">
    <name type="scientific">Fusobacterium equinum</name>
    <dbReference type="NCBI Taxonomy" id="134605"/>
    <lineage>
        <taxon>Bacteria</taxon>
        <taxon>Fusobacteriati</taxon>
        <taxon>Fusobacteriota</taxon>
        <taxon>Fusobacteriia</taxon>
        <taxon>Fusobacteriales</taxon>
        <taxon>Fusobacteriaceae</taxon>
        <taxon>Fusobacterium</taxon>
    </lineage>
</organism>
<keyword evidence="13" id="KW-1185">Reference proteome</keyword>
<keyword evidence="2" id="KW-0813">Transport</keyword>
<name>A0A133NJP7_9FUSO</name>
<keyword evidence="6 12" id="KW-0067">ATP-binding</keyword>
<dbReference type="InterPro" id="IPR036640">
    <property type="entry name" value="ABC1_TM_sf"/>
</dbReference>
<dbReference type="FunFam" id="3.40.50.300:FF:000854">
    <property type="entry name" value="Multidrug ABC transporter ATP-binding protein"/>
    <property type="match status" value="1"/>
</dbReference>
<feature type="domain" description="ABC transmembrane type-1" evidence="11">
    <location>
        <begin position="67"/>
        <end position="333"/>
    </location>
</feature>
<dbReference type="EMBL" id="LRPX01000008">
    <property type="protein sequence ID" value="KXA16514.1"/>
    <property type="molecule type" value="Genomic_DNA"/>
</dbReference>
<keyword evidence="3" id="KW-1003">Cell membrane</keyword>
<accession>A0A133NJP7</accession>
<dbReference type="Gene3D" id="1.20.1560.10">
    <property type="entry name" value="ABC transporter type 1, transmembrane domain"/>
    <property type="match status" value="1"/>
</dbReference>
<evidence type="ECO:0000256" key="2">
    <source>
        <dbReference type="ARBA" id="ARBA00022448"/>
    </source>
</evidence>
<dbReference type="PROSITE" id="PS00211">
    <property type="entry name" value="ABC_TRANSPORTER_1"/>
    <property type="match status" value="1"/>
</dbReference>
<dbReference type="InterPro" id="IPR027417">
    <property type="entry name" value="P-loop_NTPase"/>
</dbReference>
<keyword evidence="4 9" id="KW-0812">Transmembrane</keyword>
<evidence type="ECO:0000313" key="13">
    <source>
        <dbReference type="Proteomes" id="UP000070617"/>
    </source>
</evidence>
<feature type="transmembrane region" description="Helical" evidence="9">
    <location>
        <begin position="81"/>
        <end position="100"/>
    </location>
</feature>
<dbReference type="PANTHER" id="PTHR24221:SF654">
    <property type="entry name" value="ATP-BINDING CASSETTE SUB-FAMILY B MEMBER 6"/>
    <property type="match status" value="1"/>
</dbReference>
<dbReference type="SMART" id="SM00382">
    <property type="entry name" value="AAA"/>
    <property type="match status" value="1"/>
</dbReference>
<evidence type="ECO:0000313" key="12">
    <source>
        <dbReference type="EMBL" id="KXA16514.1"/>
    </source>
</evidence>
<reference evidence="13" key="1">
    <citation type="submission" date="2016-01" db="EMBL/GenBank/DDBJ databases">
        <authorList>
            <person name="Mitreva M."/>
            <person name="Pepin K.H."/>
            <person name="Mihindukulasuriya K.A."/>
            <person name="Fulton R."/>
            <person name="Fronick C."/>
            <person name="O'Laughlin M."/>
            <person name="Miner T."/>
            <person name="Herter B."/>
            <person name="Rosa B.A."/>
            <person name="Cordes M."/>
            <person name="Tomlinson C."/>
            <person name="Wollam A."/>
            <person name="Palsikar V.B."/>
            <person name="Mardis E.R."/>
            <person name="Wilson R.K."/>
        </authorList>
    </citation>
    <scope>NUCLEOTIDE SEQUENCE [LARGE SCALE GENOMIC DNA]</scope>
    <source>
        <strain evidence="13">CMW8396</strain>
    </source>
</reference>
<feature type="transmembrane region" description="Helical" evidence="9">
    <location>
        <begin position="169"/>
        <end position="186"/>
    </location>
</feature>
<keyword evidence="5" id="KW-0547">Nucleotide-binding</keyword>
<evidence type="ECO:0000256" key="1">
    <source>
        <dbReference type="ARBA" id="ARBA00004651"/>
    </source>
</evidence>
<evidence type="ECO:0000256" key="3">
    <source>
        <dbReference type="ARBA" id="ARBA00022475"/>
    </source>
</evidence>
<evidence type="ECO:0000256" key="6">
    <source>
        <dbReference type="ARBA" id="ARBA00022840"/>
    </source>
</evidence>
<dbReference type="PROSITE" id="PS50893">
    <property type="entry name" value="ABC_TRANSPORTER_2"/>
    <property type="match status" value="1"/>
</dbReference>